<dbReference type="Proteomes" id="UP000196560">
    <property type="component" value="Unassembled WGS sequence"/>
</dbReference>
<dbReference type="SUPFAM" id="SSF53137">
    <property type="entry name" value="Translational machinery components"/>
    <property type="match status" value="1"/>
</dbReference>
<dbReference type="EMBL" id="NFHO01000004">
    <property type="protein sequence ID" value="OUN43309.1"/>
    <property type="molecule type" value="Genomic_DNA"/>
</dbReference>
<dbReference type="FunFam" id="3.30.420.100:FF:000001">
    <property type="entry name" value="50S ribosomal protein L18"/>
    <property type="match status" value="1"/>
</dbReference>
<evidence type="ECO:0000256" key="1">
    <source>
        <dbReference type="ARBA" id="ARBA00007116"/>
    </source>
</evidence>
<evidence type="ECO:0000256" key="2">
    <source>
        <dbReference type="ARBA" id="ARBA00022730"/>
    </source>
</evidence>
<evidence type="ECO:0000256" key="7">
    <source>
        <dbReference type="HAMAP-Rule" id="MF_01337"/>
    </source>
</evidence>
<reference evidence="9" key="1">
    <citation type="submission" date="2017-04" db="EMBL/GenBank/DDBJ databases">
        <title>Function of individual gut microbiota members based on whole genome sequencing of pure cultures obtained from chicken caecum.</title>
        <authorList>
            <person name="Medvecky M."/>
            <person name="Cejkova D."/>
            <person name="Polansky O."/>
            <person name="Karasova D."/>
            <person name="Kubasova T."/>
            <person name="Cizek A."/>
            <person name="Rychlik I."/>
        </authorList>
    </citation>
    <scope>NUCLEOTIDE SEQUENCE [LARGE SCALE GENOMIC DNA]</scope>
    <source>
        <strain evidence="9">An70</strain>
    </source>
</reference>
<name>A0A1Y3UAA2_9ACTN</name>
<dbReference type="GO" id="GO:0022625">
    <property type="term" value="C:cytosolic large ribosomal subunit"/>
    <property type="evidence" value="ECO:0007669"/>
    <property type="project" value="TreeGrafter"/>
</dbReference>
<dbReference type="Gene3D" id="3.30.420.100">
    <property type="match status" value="1"/>
</dbReference>
<dbReference type="STRING" id="1118060.GCA_000311845_00596"/>
<dbReference type="InterPro" id="IPR057268">
    <property type="entry name" value="Ribosomal_L18"/>
</dbReference>
<comment type="subunit">
    <text evidence="7">Part of the 50S ribosomal subunit; part of the 5S rRNA/L5/L18/L25 subcomplex. Contacts the 5S and 23S rRNAs.</text>
</comment>
<dbReference type="InterPro" id="IPR005484">
    <property type="entry name" value="Ribosomal_uL18_bac/plant/anim"/>
</dbReference>
<dbReference type="GO" id="GO:0008097">
    <property type="term" value="F:5S rRNA binding"/>
    <property type="evidence" value="ECO:0007669"/>
    <property type="project" value="TreeGrafter"/>
</dbReference>
<evidence type="ECO:0000256" key="4">
    <source>
        <dbReference type="ARBA" id="ARBA00022980"/>
    </source>
</evidence>
<dbReference type="Pfam" id="PF00861">
    <property type="entry name" value="Ribosomal_L18p"/>
    <property type="match status" value="1"/>
</dbReference>
<dbReference type="RefSeq" id="WP_019127905.1">
    <property type="nucleotide sequence ID" value="NZ_CALUIC010000010.1"/>
</dbReference>
<keyword evidence="2 7" id="KW-0699">rRNA-binding</keyword>
<dbReference type="GeneID" id="98652871"/>
<keyword evidence="4 7" id="KW-0689">Ribosomal protein</keyword>
<comment type="caution">
    <text evidence="8">The sequence shown here is derived from an EMBL/GenBank/DDBJ whole genome shotgun (WGS) entry which is preliminary data.</text>
</comment>
<gene>
    <name evidence="7" type="primary">rplR</name>
    <name evidence="8" type="ORF">B5G21_04000</name>
</gene>
<organism evidence="8 9">
    <name type="scientific">Enorma massiliensis</name>
    <dbReference type="NCBI Taxonomy" id="1472761"/>
    <lineage>
        <taxon>Bacteria</taxon>
        <taxon>Bacillati</taxon>
        <taxon>Actinomycetota</taxon>
        <taxon>Coriobacteriia</taxon>
        <taxon>Coriobacteriales</taxon>
        <taxon>Coriobacteriaceae</taxon>
        <taxon>Enorma</taxon>
    </lineage>
</organism>
<evidence type="ECO:0000256" key="5">
    <source>
        <dbReference type="ARBA" id="ARBA00023274"/>
    </source>
</evidence>
<dbReference type="eggNOG" id="COG0256">
    <property type="taxonomic scope" value="Bacteria"/>
</dbReference>
<dbReference type="GO" id="GO:0003735">
    <property type="term" value="F:structural constituent of ribosome"/>
    <property type="evidence" value="ECO:0007669"/>
    <property type="project" value="InterPro"/>
</dbReference>
<comment type="function">
    <text evidence="7">This is one of the proteins that bind and probably mediate the attachment of the 5S RNA into the large ribosomal subunit, where it forms part of the central protuberance.</text>
</comment>
<evidence type="ECO:0000313" key="9">
    <source>
        <dbReference type="Proteomes" id="UP000196560"/>
    </source>
</evidence>
<dbReference type="InterPro" id="IPR004389">
    <property type="entry name" value="Ribosomal_uL18_bac-type"/>
</dbReference>
<evidence type="ECO:0000256" key="3">
    <source>
        <dbReference type="ARBA" id="ARBA00022884"/>
    </source>
</evidence>
<evidence type="ECO:0000313" key="8">
    <source>
        <dbReference type="EMBL" id="OUN43309.1"/>
    </source>
</evidence>
<protein>
    <recommendedName>
        <fullName evidence="6 7">Large ribosomal subunit protein uL18</fullName>
    </recommendedName>
</protein>
<dbReference type="HAMAP" id="MF_01337_B">
    <property type="entry name" value="Ribosomal_uL18_B"/>
    <property type="match status" value="1"/>
</dbReference>
<sequence>MDKNKAKAAGLKRRQRRVRGKIFGTPERPRLRVVRTNANIYAMIVDDTQGKTLVSASTLEAEFKGTHTSNKEAAEKVGELVGKRAIEAGIKAVRFDRGGRIYHGRVKALADGARAAGLEF</sequence>
<dbReference type="PANTHER" id="PTHR12899:SF3">
    <property type="entry name" value="LARGE RIBOSOMAL SUBUNIT PROTEIN UL18M"/>
    <property type="match status" value="1"/>
</dbReference>
<keyword evidence="3 7" id="KW-0694">RNA-binding</keyword>
<proteinExistence type="inferred from homology"/>
<dbReference type="PANTHER" id="PTHR12899">
    <property type="entry name" value="39S RIBOSOMAL PROTEIN L18, MITOCHONDRIAL"/>
    <property type="match status" value="1"/>
</dbReference>
<evidence type="ECO:0000256" key="6">
    <source>
        <dbReference type="ARBA" id="ARBA00035197"/>
    </source>
</evidence>
<comment type="similarity">
    <text evidence="1 7">Belongs to the universal ribosomal protein uL18 family.</text>
</comment>
<dbReference type="NCBIfam" id="TIGR00060">
    <property type="entry name" value="L18_bact"/>
    <property type="match status" value="1"/>
</dbReference>
<keyword evidence="9" id="KW-1185">Reference proteome</keyword>
<dbReference type="CDD" id="cd00432">
    <property type="entry name" value="Ribosomal_L18_L5e"/>
    <property type="match status" value="1"/>
</dbReference>
<accession>A0A1Y3UAA2</accession>
<keyword evidence="5 7" id="KW-0687">Ribonucleoprotein</keyword>
<dbReference type="GO" id="GO:0006412">
    <property type="term" value="P:translation"/>
    <property type="evidence" value="ECO:0007669"/>
    <property type="project" value="UniProtKB-UniRule"/>
</dbReference>
<dbReference type="AlphaFoldDB" id="A0A1Y3UAA2"/>